<evidence type="ECO:0000313" key="8">
    <source>
        <dbReference type="EMBL" id="OHA73064.1"/>
    </source>
</evidence>
<evidence type="ECO:0000256" key="5">
    <source>
        <dbReference type="ARBA" id="ARBA00023204"/>
    </source>
</evidence>
<keyword evidence="3 6" id="KW-0238">DNA-binding</keyword>
<dbReference type="Gene3D" id="1.10.8.10">
    <property type="entry name" value="DNA helicase RuvA subunit, C-terminal domain"/>
    <property type="match status" value="1"/>
</dbReference>
<keyword evidence="4 6" id="KW-0233">DNA recombination</keyword>
<evidence type="ECO:0000259" key="7">
    <source>
        <dbReference type="Pfam" id="PF01330"/>
    </source>
</evidence>
<dbReference type="Pfam" id="PF14520">
    <property type="entry name" value="HHH_5"/>
    <property type="match status" value="1"/>
</dbReference>
<comment type="function">
    <text evidence="6">The RuvA-RuvB-RuvC complex processes Holliday junction (HJ) DNA during genetic recombination and DNA repair, while the RuvA-RuvB complex plays an important role in the rescue of blocked DNA replication forks via replication fork reversal (RFR). RuvA specifically binds to HJ cruciform DNA, conferring on it an open structure. The RuvB hexamer acts as an ATP-dependent pump, pulling dsDNA into and through the RuvAB complex. HJ branch migration allows RuvC to scan DNA until it finds its consensus sequence, where it cleaves and resolves the cruciform DNA.</text>
</comment>
<dbReference type="HAMAP" id="MF_00031">
    <property type="entry name" value="DNA_HJ_migration_RuvA"/>
    <property type="match status" value="1"/>
</dbReference>
<feature type="region of interest" description="Domain I" evidence="6">
    <location>
        <begin position="1"/>
        <end position="64"/>
    </location>
</feature>
<dbReference type="InterPro" id="IPR013849">
    <property type="entry name" value="DNA_helicase_Holl-junc_RuvA_I"/>
</dbReference>
<protein>
    <recommendedName>
        <fullName evidence="6">Holliday junction branch migration complex subunit RuvA</fullName>
    </recommendedName>
</protein>
<comment type="subunit">
    <text evidence="6">Homotetramer. Forms an RuvA(8)-RuvB(12)-Holliday junction (HJ) complex. HJ DNA is sandwiched between 2 RuvA tetramers; dsDNA enters through RuvA and exits via RuvB. An RuvB hexamer assembles on each DNA strand where it exits the tetramer. Each RuvB hexamer is contacted by two RuvA subunits (via domain III) on 2 adjacent RuvB subunits; this complex drives branch migration. In the full resolvosome a probable DNA-RuvA(4)-RuvB(12)-RuvC(2) complex forms which resolves the HJ.</text>
</comment>
<dbReference type="STRING" id="1802461.A3B24_01475"/>
<dbReference type="GO" id="GO:0005737">
    <property type="term" value="C:cytoplasm"/>
    <property type="evidence" value="ECO:0007669"/>
    <property type="project" value="UniProtKB-SubCell"/>
</dbReference>
<dbReference type="Gene3D" id="2.40.50.140">
    <property type="entry name" value="Nucleic acid-binding proteins"/>
    <property type="match status" value="1"/>
</dbReference>
<evidence type="ECO:0000256" key="2">
    <source>
        <dbReference type="ARBA" id="ARBA00022763"/>
    </source>
</evidence>
<dbReference type="NCBIfam" id="TIGR00084">
    <property type="entry name" value="ruvA"/>
    <property type="match status" value="1"/>
</dbReference>
<dbReference type="InterPro" id="IPR000085">
    <property type="entry name" value="RuvA"/>
</dbReference>
<keyword evidence="2 6" id="KW-0227">DNA damage</keyword>
<evidence type="ECO:0000256" key="1">
    <source>
        <dbReference type="ARBA" id="ARBA00022490"/>
    </source>
</evidence>
<proteinExistence type="inferred from homology"/>
<organism evidence="8 9">
    <name type="scientific">Candidatus Wildermuthbacteria bacterium RIFCSPLOWO2_01_FULL_48_16</name>
    <dbReference type="NCBI Taxonomy" id="1802461"/>
    <lineage>
        <taxon>Bacteria</taxon>
        <taxon>Candidatus Wildermuthiibacteriota</taxon>
    </lineage>
</organism>
<evidence type="ECO:0000256" key="3">
    <source>
        <dbReference type="ARBA" id="ARBA00023125"/>
    </source>
</evidence>
<dbReference type="Proteomes" id="UP000176917">
    <property type="component" value="Unassembled WGS sequence"/>
</dbReference>
<dbReference type="GO" id="GO:0009378">
    <property type="term" value="F:four-way junction helicase activity"/>
    <property type="evidence" value="ECO:0007669"/>
    <property type="project" value="InterPro"/>
</dbReference>
<comment type="domain">
    <text evidence="6">Has three domains with a flexible linker between the domains II and III and assumes an 'L' shape. Domain III is highly mobile and contacts RuvB.</text>
</comment>
<gene>
    <name evidence="6" type="primary">ruvA</name>
    <name evidence="8" type="ORF">A3B24_01475</name>
</gene>
<dbReference type="Gene3D" id="1.10.150.20">
    <property type="entry name" value="5' to 3' exonuclease, C-terminal subdomain"/>
    <property type="match status" value="1"/>
</dbReference>
<dbReference type="AlphaFoldDB" id="A0A1G2RJP7"/>
<dbReference type="SUPFAM" id="SSF50249">
    <property type="entry name" value="Nucleic acid-binding proteins"/>
    <property type="match status" value="1"/>
</dbReference>
<feature type="region of interest" description="Domain III" evidence="6">
    <location>
        <begin position="144"/>
        <end position="187"/>
    </location>
</feature>
<evidence type="ECO:0000256" key="6">
    <source>
        <dbReference type="HAMAP-Rule" id="MF_00031"/>
    </source>
</evidence>
<accession>A0A1G2RJP7</accession>
<dbReference type="Pfam" id="PF01330">
    <property type="entry name" value="RuvA_N"/>
    <property type="match status" value="1"/>
</dbReference>
<dbReference type="GO" id="GO:0000400">
    <property type="term" value="F:four-way junction DNA binding"/>
    <property type="evidence" value="ECO:0007669"/>
    <property type="project" value="UniProtKB-UniRule"/>
</dbReference>
<name>A0A1G2RJP7_9BACT</name>
<comment type="subcellular location">
    <subcellularLocation>
        <location evidence="6">Cytoplasm</location>
    </subcellularLocation>
</comment>
<sequence length="187" mass="20712">MISFIEGKVISKTSEYIILQANSVGYKMFLPAKTLAGLSEGMDAKFFCSLQLKRDETLELFGVENAEALQVFELVRSISGIGPRAAMNIAFLGTPDQLKKALQEGDESFFKGIHGLGPMKIKKILLELTGKLKTQALTERPEDKELLDAMTALGFPKTKAREALSKVPEEIADPQQRLKEALKLVRR</sequence>
<dbReference type="GO" id="GO:0005524">
    <property type="term" value="F:ATP binding"/>
    <property type="evidence" value="ECO:0007669"/>
    <property type="project" value="InterPro"/>
</dbReference>
<reference evidence="8 9" key="1">
    <citation type="journal article" date="2016" name="Nat. Commun.">
        <title>Thousands of microbial genomes shed light on interconnected biogeochemical processes in an aquifer system.</title>
        <authorList>
            <person name="Anantharaman K."/>
            <person name="Brown C.T."/>
            <person name="Hug L.A."/>
            <person name="Sharon I."/>
            <person name="Castelle C.J."/>
            <person name="Probst A.J."/>
            <person name="Thomas B.C."/>
            <person name="Singh A."/>
            <person name="Wilkins M.J."/>
            <person name="Karaoz U."/>
            <person name="Brodie E.L."/>
            <person name="Williams K.H."/>
            <person name="Hubbard S.S."/>
            <person name="Banfield J.F."/>
        </authorList>
    </citation>
    <scope>NUCLEOTIDE SEQUENCE [LARGE SCALE GENOMIC DNA]</scope>
</reference>
<comment type="similarity">
    <text evidence="6">Belongs to the RuvA family.</text>
</comment>
<keyword evidence="5 6" id="KW-0234">DNA repair</keyword>
<dbReference type="InterPro" id="IPR036267">
    <property type="entry name" value="RuvA_C_sf"/>
</dbReference>
<keyword evidence="1 6" id="KW-0963">Cytoplasm</keyword>
<dbReference type="EMBL" id="MHUG01000016">
    <property type="protein sequence ID" value="OHA73064.1"/>
    <property type="molecule type" value="Genomic_DNA"/>
</dbReference>
<dbReference type="InterPro" id="IPR012340">
    <property type="entry name" value="NA-bd_OB-fold"/>
</dbReference>
<evidence type="ECO:0000313" key="9">
    <source>
        <dbReference type="Proteomes" id="UP000176917"/>
    </source>
</evidence>
<dbReference type="InterPro" id="IPR010994">
    <property type="entry name" value="RuvA_2-like"/>
</dbReference>
<dbReference type="SUPFAM" id="SSF47781">
    <property type="entry name" value="RuvA domain 2-like"/>
    <property type="match status" value="1"/>
</dbReference>
<dbReference type="GO" id="GO:0006310">
    <property type="term" value="P:DNA recombination"/>
    <property type="evidence" value="ECO:0007669"/>
    <property type="project" value="UniProtKB-UniRule"/>
</dbReference>
<dbReference type="SUPFAM" id="SSF46929">
    <property type="entry name" value="DNA helicase RuvA subunit, C-terminal domain"/>
    <property type="match status" value="1"/>
</dbReference>
<feature type="domain" description="DNA helicase Holliday junction RuvA type" evidence="7">
    <location>
        <begin position="1"/>
        <end position="62"/>
    </location>
</feature>
<comment type="caution">
    <text evidence="6">Lacks conserved residue(s) required for the propagation of feature annotation.</text>
</comment>
<comment type="caution">
    <text evidence="8">The sequence shown here is derived from an EMBL/GenBank/DDBJ whole genome shotgun (WGS) entry which is preliminary data.</text>
</comment>
<evidence type="ECO:0000256" key="4">
    <source>
        <dbReference type="ARBA" id="ARBA00023172"/>
    </source>
</evidence>
<dbReference type="GO" id="GO:0048476">
    <property type="term" value="C:Holliday junction resolvase complex"/>
    <property type="evidence" value="ECO:0007669"/>
    <property type="project" value="UniProtKB-UniRule"/>
</dbReference>
<dbReference type="GO" id="GO:0006281">
    <property type="term" value="P:DNA repair"/>
    <property type="evidence" value="ECO:0007669"/>
    <property type="project" value="UniProtKB-UniRule"/>
</dbReference>